<dbReference type="OrthoDB" id="5877746at2"/>
<reference evidence="3" key="1">
    <citation type="submission" date="2016-10" db="EMBL/GenBank/DDBJ databases">
        <authorList>
            <person name="Varghese N."/>
            <person name="Submissions S."/>
        </authorList>
    </citation>
    <scope>NUCLEOTIDE SEQUENCE [LARGE SCALE GENOMIC DNA]</scope>
    <source>
        <strain evidence="3">DSM 45459</strain>
    </source>
</reference>
<dbReference type="EMBL" id="FNKO01000001">
    <property type="protein sequence ID" value="SDQ32457.1"/>
    <property type="molecule type" value="Genomic_DNA"/>
</dbReference>
<name>A0A1H0ZYD9_9ACTN</name>
<feature type="compositionally biased region" description="Basic and acidic residues" evidence="1">
    <location>
        <begin position="71"/>
        <end position="80"/>
    </location>
</feature>
<dbReference type="InterPro" id="IPR047707">
    <property type="entry name" value="VdcD-like"/>
</dbReference>
<dbReference type="AlphaFoldDB" id="A0A1H0ZYD9"/>
<dbReference type="STRING" id="995062.SAMN04489718_1314"/>
<gene>
    <name evidence="2" type="ORF">SAMN04489718_1314</name>
</gene>
<evidence type="ECO:0000256" key="1">
    <source>
        <dbReference type="SAM" id="MobiDB-lite"/>
    </source>
</evidence>
<evidence type="ECO:0000313" key="3">
    <source>
        <dbReference type="Proteomes" id="UP000199301"/>
    </source>
</evidence>
<dbReference type="Proteomes" id="UP000199301">
    <property type="component" value="Unassembled WGS sequence"/>
</dbReference>
<accession>A0A1H0ZYD9</accession>
<organism evidence="2 3">
    <name type="scientific">Actinopolyspora saharensis</name>
    <dbReference type="NCBI Taxonomy" id="995062"/>
    <lineage>
        <taxon>Bacteria</taxon>
        <taxon>Bacillati</taxon>
        <taxon>Actinomycetota</taxon>
        <taxon>Actinomycetes</taxon>
        <taxon>Actinopolysporales</taxon>
        <taxon>Actinopolysporaceae</taxon>
        <taxon>Actinopolyspora</taxon>
    </lineage>
</organism>
<keyword evidence="3" id="KW-1185">Reference proteome</keyword>
<dbReference type="RefSeq" id="WP_092521735.1">
    <property type="nucleotide sequence ID" value="NZ_FNKO01000001.1"/>
</dbReference>
<feature type="region of interest" description="Disordered" evidence="1">
    <location>
        <begin position="54"/>
        <end position="80"/>
    </location>
</feature>
<dbReference type="Pfam" id="PF26358">
    <property type="entry name" value="EcdD_BsdD_detox"/>
    <property type="match status" value="1"/>
</dbReference>
<proteinExistence type="predicted"/>
<protein>
    <recommendedName>
        <fullName evidence="4">Phenolic acid decarboxylase subunit D</fullName>
    </recommendedName>
</protein>
<sequence>MCPRCADENISELATSPVPGAWKVLRCDLCLYTWRTSEPARRSTRQAYPERFRMSRADIDNAPQVPAIPELRADAKGVTS</sequence>
<evidence type="ECO:0008006" key="4">
    <source>
        <dbReference type="Google" id="ProtNLM"/>
    </source>
</evidence>
<dbReference type="NCBIfam" id="NF041205">
    <property type="entry name" value="VdcD"/>
    <property type="match status" value="1"/>
</dbReference>
<evidence type="ECO:0000313" key="2">
    <source>
        <dbReference type="EMBL" id="SDQ32457.1"/>
    </source>
</evidence>